<sequence length="68" mass="8123">MRAQTLLPLLWILVLGHYTSGYEIVFPQLVVNRERRNIYHQQEQGSDNLLYSIETIKQTLLLKLQRNR</sequence>
<gene>
    <name evidence="2" type="ORF">GDO86_013545</name>
</gene>
<feature type="signal peptide" evidence="1">
    <location>
        <begin position="1"/>
        <end position="21"/>
    </location>
</feature>
<feature type="chain" id="PRO_5035865553" evidence="1">
    <location>
        <begin position="22"/>
        <end position="68"/>
    </location>
</feature>
<keyword evidence="3" id="KW-1185">Reference proteome</keyword>
<name>A0A8T2IVC1_9PIPI</name>
<organism evidence="2 3">
    <name type="scientific">Hymenochirus boettgeri</name>
    <name type="common">Congo dwarf clawed frog</name>
    <dbReference type="NCBI Taxonomy" id="247094"/>
    <lineage>
        <taxon>Eukaryota</taxon>
        <taxon>Metazoa</taxon>
        <taxon>Chordata</taxon>
        <taxon>Craniata</taxon>
        <taxon>Vertebrata</taxon>
        <taxon>Euteleostomi</taxon>
        <taxon>Amphibia</taxon>
        <taxon>Batrachia</taxon>
        <taxon>Anura</taxon>
        <taxon>Pipoidea</taxon>
        <taxon>Pipidae</taxon>
        <taxon>Pipinae</taxon>
        <taxon>Hymenochirus</taxon>
    </lineage>
</organism>
<accession>A0A8T2IVC1</accession>
<comment type="caution">
    <text evidence="2">The sequence shown here is derived from an EMBL/GenBank/DDBJ whole genome shotgun (WGS) entry which is preliminary data.</text>
</comment>
<reference evidence="2" key="1">
    <citation type="thesis" date="2020" institute="ProQuest LLC" country="789 East Eisenhower Parkway, Ann Arbor, MI, USA">
        <title>Comparative Genomics and Chromosome Evolution.</title>
        <authorList>
            <person name="Mudd A.B."/>
        </authorList>
    </citation>
    <scope>NUCLEOTIDE SEQUENCE</scope>
    <source>
        <strain evidence="2">Female2</strain>
        <tissue evidence="2">Blood</tissue>
    </source>
</reference>
<dbReference type="AlphaFoldDB" id="A0A8T2IVC1"/>
<proteinExistence type="predicted"/>
<dbReference type="EMBL" id="JAACNH010000008">
    <property type="protein sequence ID" value="KAG8435653.1"/>
    <property type="molecule type" value="Genomic_DNA"/>
</dbReference>
<protein>
    <submittedName>
        <fullName evidence="2">Uncharacterized protein</fullName>
    </submittedName>
</protein>
<evidence type="ECO:0000256" key="1">
    <source>
        <dbReference type="SAM" id="SignalP"/>
    </source>
</evidence>
<evidence type="ECO:0000313" key="2">
    <source>
        <dbReference type="EMBL" id="KAG8435653.1"/>
    </source>
</evidence>
<dbReference type="Proteomes" id="UP000812440">
    <property type="component" value="Chromosome 7"/>
</dbReference>
<keyword evidence="1" id="KW-0732">Signal</keyword>
<evidence type="ECO:0000313" key="3">
    <source>
        <dbReference type="Proteomes" id="UP000812440"/>
    </source>
</evidence>